<proteinExistence type="inferred from homology"/>
<comment type="caution">
    <text evidence="8">The sequence shown here is derived from an EMBL/GenBank/DDBJ whole genome shotgun (WGS) entry which is preliminary data.</text>
</comment>
<gene>
    <name evidence="8" type="ORF">D8S82_30785</name>
</gene>
<feature type="transmembrane region" description="Helical" evidence="7">
    <location>
        <begin position="247"/>
        <end position="268"/>
    </location>
</feature>
<accession>A0A544VRR1</accession>
<evidence type="ECO:0000256" key="5">
    <source>
        <dbReference type="ARBA" id="ARBA00023136"/>
    </source>
</evidence>
<comment type="subcellular location">
    <subcellularLocation>
        <location evidence="1">Membrane</location>
        <topology evidence="1">Multi-pass membrane protein</topology>
    </subcellularLocation>
</comment>
<sequence length="531" mass="54789">MQGIFIGTFLIGLREGLEATLIVSVIGAFLTRNGKSVRPMVVGVGLAVVISIAVGAGLDVLSASLPQRQQEMLETVIGAIAVVFVTTMVIWMNRNAFRMKGQLEREAAQAINSGGVTALALMAFLAVLKEGFETAVFLLAAAQTAQGSRWFALFGGVAGIATAVVIGVGIYLGSLRLDLGRFFRVTGVFLVFIAAGLVMSSLRTAHEAGWVDVGQRRIVDLSALLGTKSVAGAVITGMFGIPPDPRLIEVLGWLLYAVPVLIVFLWPARWAPAPAAKRRLTIGVAAGLAVLAGAMAVLIPAGGGPSPGPTRTAMTAGGGTVTVTVHADGADRVLTVVDPAGPGQQISLAPAGQQSVDGADVVDVWQARVPSDPGVTTSPIGLAQLTSLTGGRVPVGLGTARTPGPFDATWSASTVYTVLAHGDDVVSAERASSRVATLSGGGLTGPKTVSVGGLPADWATNPDDDRTITATMAKSTRDRAERTLWTVWLPTVFAVAAVLVALAAARTTSKTDERERRQHGESPTRDEIGVA</sequence>
<protein>
    <submittedName>
        <fullName evidence="8">High-affinity Fe2+/Pb2+ permease</fullName>
    </submittedName>
</protein>
<feature type="transmembrane region" description="Helical" evidence="7">
    <location>
        <begin position="150"/>
        <end position="170"/>
    </location>
</feature>
<comment type="similarity">
    <text evidence="2">Belongs to the oxidase-dependent Fe transporter (OFeT) (TC 9.A.10.1) family.</text>
</comment>
<feature type="transmembrane region" description="Helical" evidence="7">
    <location>
        <begin position="111"/>
        <end position="129"/>
    </location>
</feature>
<feature type="region of interest" description="Disordered" evidence="6">
    <location>
        <begin position="507"/>
        <end position="531"/>
    </location>
</feature>
<keyword evidence="3 7" id="KW-0812">Transmembrane</keyword>
<dbReference type="NCBIfam" id="NF041756">
    <property type="entry name" value="EfeU"/>
    <property type="match status" value="1"/>
</dbReference>
<dbReference type="EMBL" id="VIFX01000063">
    <property type="protein sequence ID" value="TQR82676.1"/>
    <property type="molecule type" value="Genomic_DNA"/>
</dbReference>
<feature type="transmembrane region" description="Helical" evidence="7">
    <location>
        <begin position="223"/>
        <end position="241"/>
    </location>
</feature>
<evidence type="ECO:0000313" key="8">
    <source>
        <dbReference type="EMBL" id="TQR82676.1"/>
    </source>
</evidence>
<dbReference type="PANTHER" id="PTHR31632">
    <property type="entry name" value="IRON TRANSPORTER FTH1"/>
    <property type="match status" value="1"/>
</dbReference>
<feature type="transmembrane region" description="Helical" evidence="7">
    <location>
        <begin position="182"/>
        <end position="202"/>
    </location>
</feature>
<evidence type="ECO:0000256" key="7">
    <source>
        <dbReference type="SAM" id="Phobius"/>
    </source>
</evidence>
<dbReference type="GO" id="GO:0033573">
    <property type="term" value="C:high-affinity iron permease complex"/>
    <property type="evidence" value="ECO:0007669"/>
    <property type="project" value="InterPro"/>
</dbReference>
<feature type="compositionally biased region" description="Basic and acidic residues" evidence="6">
    <location>
        <begin position="509"/>
        <end position="531"/>
    </location>
</feature>
<feature type="transmembrane region" description="Helical" evidence="7">
    <location>
        <begin position="280"/>
        <end position="301"/>
    </location>
</feature>
<keyword evidence="9" id="KW-1185">Reference proteome</keyword>
<dbReference type="PANTHER" id="PTHR31632:SF2">
    <property type="entry name" value="PLASMA MEMBRANE IRON PERMEASE"/>
    <property type="match status" value="1"/>
</dbReference>
<dbReference type="Pfam" id="PF03239">
    <property type="entry name" value="FTR1"/>
    <property type="match status" value="1"/>
</dbReference>
<dbReference type="InterPro" id="IPR004923">
    <property type="entry name" value="FTR1/Fip1/EfeU"/>
</dbReference>
<keyword evidence="5 7" id="KW-0472">Membrane</keyword>
<evidence type="ECO:0000256" key="6">
    <source>
        <dbReference type="SAM" id="MobiDB-lite"/>
    </source>
</evidence>
<feature type="transmembrane region" description="Helical" evidence="7">
    <location>
        <begin position="40"/>
        <end position="61"/>
    </location>
</feature>
<evidence type="ECO:0000256" key="1">
    <source>
        <dbReference type="ARBA" id="ARBA00004141"/>
    </source>
</evidence>
<keyword evidence="4 7" id="KW-1133">Transmembrane helix</keyword>
<reference evidence="8 9" key="1">
    <citation type="submission" date="2018-10" db="EMBL/GenBank/DDBJ databases">
        <title>Draft genome of Mycobacterium hodleri strain B.</title>
        <authorList>
            <person name="Amande T.J."/>
            <person name="Mcgenity T.J."/>
        </authorList>
    </citation>
    <scope>NUCLEOTIDE SEQUENCE [LARGE SCALE GENOMIC DNA]</scope>
    <source>
        <strain evidence="8 9">B</strain>
    </source>
</reference>
<organism evidence="8 9">
    <name type="scientific">Mycolicibacterium hodleri</name>
    <dbReference type="NCBI Taxonomy" id="49897"/>
    <lineage>
        <taxon>Bacteria</taxon>
        <taxon>Bacillati</taxon>
        <taxon>Actinomycetota</taxon>
        <taxon>Actinomycetes</taxon>
        <taxon>Mycobacteriales</taxon>
        <taxon>Mycobacteriaceae</taxon>
        <taxon>Mycolicibacterium</taxon>
    </lineage>
</organism>
<evidence type="ECO:0000256" key="2">
    <source>
        <dbReference type="ARBA" id="ARBA00008333"/>
    </source>
</evidence>
<feature type="transmembrane region" description="Helical" evidence="7">
    <location>
        <begin position="73"/>
        <end position="91"/>
    </location>
</feature>
<name>A0A544VRR1_9MYCO</name>
<evidence type="ECO:0000256" key="4">
    <source>
        <dbReference type="ARBA" id="ARBA00022989"/>
    </source>
</evidence>
<evidence type="ECO:0000256" key="3">
    <source>
        <dbReference type="ARBA" id="ARBA00022692"/>
    </source>
</evidence>
<dbReference type="GO" id="GO:0015093">
    <property type="term" value="F:ferrous iron transmembrane transporter activity"/>
    <property type="evidence" value="ECO:0007669"/>
    <property type="project" value="TreeGrafter"/>
</dbReference>
<feature type="transmembrane region" description="Helical" evidence="7">
    <location>
        <begin position="485"/>
        <end position="505"/>
    </location>
</feature>
<evidence type="ECO:0000313" key="9">
    <source>
        <dbReference type="Proteomes" id="UP000315759"/>
    </source>
</evidence>
<dbReference type="AlphaFoldDB" id="A0A544VRR1"/>
<dbReference type="RefSeq" id="WP_142555729.1">
    <property type="nucleotide sequence ID" value="NZ_VIFX01000063.1"/>
</dbReference>
<dbReference type="Proteomes" id="UP000315759">
    <property type="component" value="Unassembled WGS sequence"/>
</dbReference>